<dbReference type="InterPro" id="IPR001841">
    <property type="entry name" value="Znf_RING"/>
</dbReference>
<evidence type="ECO:0000256" key="9">
    <source>
        <dbReference type="SAM" id="MobiDB-lite"/>
    </source>
</evidence>
<evidence type="ECO:0000256" key="4">
    <source>
        <dbReference type="ARBA" id="ARBA00022737"/>
    </source>
</evidence>
<dbReference type="OrthoDB" id="433279at2759"/>
<feature type="domain" description="MATH" evidence="13">
    <location>
        <begin position="43"/>
        <end position="174"/>
    </location>
</feature>
<proteinExistence type="predicted"/>
<evidence type="ECO:0000256" key="5">
    <source>
        <dbReference type="ARBA" id="ARBA00022771"/>
    </source>
</evidence>
<protein>
    <recommendedName>
        <fullName evidence="18">Calmodulin</fullName>
    </recommendedName>
</protein>
<name>A0A813GDF7_POLGL</name>
<evidence type="ECO:0000313" key="16">
    <source>
        <dbReference type="EMBL" id="CAE8624260.1"/>
    </source>
</evidence>
<keyword evidence="5 7" id="KW-0863">Zinc-finger</keyword>
<dbReference type="InterPro" id="IPR018247">
    <property type="entry name" value="EF_Hand_1_Ca_BS"/>
</dbReference>
<reference evidence="16" key="1">
    <citation type="submission" date="2021-02" db="EMBL/GenBank/DDBJ databases">
        <authorList>
            <person name="Dougan E. K."/>
            <person name="Rhodes N."/>
            <person name="Thang M."/>
            <person name="Chan C."/>
        </authorList>
    </citation>
    <scope>NUCLEOTIDE SEQUENCE</scope>
</reference>
<feature type="region of interest" description="Disordered" evidence="9">
    <location>
        <begin position="842"/>
        <end position="871"/>
    </location>
</feature>
<keyword evidence="2" id="KW-0963">Cytoplasm</keyword>
<keyword evidence="10" id="KW-1133">Transmembrane helix</keyword>
<dbReference type="PROSITE" id="PS50222">
    <property type="entry name" value="EF_HAND_2"/>
    <property type="match status" value="1"/>
</dbReference>
<evidence type="ECO:0000256" key="11">
    <source>
        <dbReference type="SAM" id="SignalP"/>
    </source>
</evidence>
<dbReference type="PROSITE" id="PS50145">
    <property type="entry name" value="ZF_TRAF"/>
    <property type="match status" value="2"/>
</dbReference>
<dbReference type="GO" id="GO:0008270">
    <property type="term" value="F:zinc ion binding"/>
    <property type="evidence" value="ECO:0007669"/>
    <property type="project" value="UniProtKB-KW"/>
</dbReference>
<dbReference type="Gene3D" id="3.30.40.10">
    <property type="entry name" value="Zinc/RING finger domain, C3HC4 (zinc finger)"/>
    <property type="match status" value="1"/>
</dbReference>
<evidence type="ECO:0000259" key="15">
    <source>
        <dbReference type="PROSITE" id="PS50222"/>
    </source>
</evidence>
<feature type="domain" description="EF-hand" evidence="15">
    <location>
        <begin position="712"/>
        <end position="747"/>
    </location>
</feature>
<sequence>MALRLCSCLLAAPLLWHLAGSSSEVCSAALNEESDSGPPLFDNVTIKFVIPNATSYAVGEAVRSPSVVLETTGWRFRLLVFPAGTGAYGESVTGAYVESEPPDSFDEDWSYRNVSFSIRLQNSRNKSRSMLKADIWNFSKTGSDRGWGSWVPSNDLRAGGWLTKDGQLSVAAKISTRIDFIIQPGVLVEALKGYIDDDGTDYYRIGDLGTVRRVNGVSECSSYFEIFWPRTWETTVWERERRLSKPDWMDEYRFVKQQVLCEGSVLQAIDDHVDKHGNELRRAGDLGVASLTQGQLRISWARTGRSSKHRLSTWMHNFVFLELRPGALLQARSEFVDDGVEVNRPGDMGTLQSFVQEGNGTMMEIYWASSGQVSLSERISWRRDYIFVKQQVLYEGVVLQAIDGHVDKEEFCQAGDFGKVVSLGSPGPGPELVGRKFRITWARTGRSSNHSLSSWMQRFAIFELRPGALLQARGDFVQDGEEMYRPEDQGTLQSLFKAGNISMMSIYWARTARVTRLKVVRWLDHFDFLMQQVLYEEAVLVARRDESGADGQEVFKFGDHGIIAQLKWQGGQSRIMVYWQRTELFSSHPQETWMEHFHILSQSSCSATCGNHEPHLYSSLTFENVVREMQTFFGTTVGEKCLLDKFQSADVDDNGLLSVAEGARFHELAMDCSHSMFESSVESTAAADDDDGFPRSLENLLEEISTEYPHLHGLRSIRASLEAADADKNGQVSHVEYDVFLRMLDRDLATTRSRVADESDTSAPEGFDFDLPFADEGSVTVVLGIILASLLAFAVWLLPPMLRRALGSACHGLVVMSISAALYCLTATLQRFRKQSSGRTYASADAARKSPKSSLAQADNNRNNNLKGARTSKGAEKTVQCERCLEAVGSKELLRTHLKHACTMRRVECSFCRQRCSFCDLIDHQQHACAQRPVVCPLCQETCSAEGMGHHTEHLCELREVECSNSGRGCGWRGLGRELGPHESLACPCSTVTCTWCLEELEQRRMPGHVCPKVLAGDQCIVCFESFESLAQSRVLPAILLLGSRRTCVHFGTCCRCANDWNVQTPGRAQCPVCRKLYDGVTVVPANLIVPEEFAPETCSMQLCQFQRPLPPREKMVTGTTWFVSPLDIRFTHNSICDHFLPFEKDGEVRRLSILDSIQELLRPFEEPKELQIIDVVWHEGNLHVAGTFNRRLCMYRLLALFASERFGLIKVRVLNKDLPRLRFDEKLTTRCEGLTVEVRYGRQRQEQQQQQRFVGCSREEVLWNEAREMLDPRWGKSAAVSHVAEPIAQQPNPKDGYPADHSDNAEAVEEYIEADCTKQSSTEKVRGKMMQNTFHLPQEKELDLPGGRLPSSGKLDSCKSRSLRPLQARLEAVLHGEAFPSLGAAYPKQTESEPKTWFRPWNQTTGTAFESLLGWWGDSSDSKYELTTYLPGRSLTVRTLRSTGEVRCTQGLIRVESDAAGMRSVLFEEGEVCQKWYRLPVSLADPALMPAGPSMIMPERICVRYAGVSADMQFDCKCAVGCVKVGIDYLAARHCSSVDPRADGRSMCECCQSIMAKGICLQHALDTWQWATFCRSFLVMGVGMGSGPLSVFARVAVPRNRRSLWTFCPELLAFDDPAKATTAVADVSIWVGVLRSLSEHMFTSSAEEFRRQIEQVADTTCALARAGAVHFIPHCRFSLAGKSEDKILSEDLQDAPACFPMEERSGNTRMKAGLSHGICSSVKHCLRLCEGLGAFFEQSQAIRARQSISSCGCFPRSGCLSIIAFAYATRAYNIMGTVRCMQKQKVNFYEQHLFANACVWPCVRDVPLVRKLPASADRAAESAQRLASQTDEGLQSVRGSFLASVGAAWQGQRASAAELEASELMRHFRAEAESMANSFADEPNGVFGSDPTMETATKSASSVALAARTLNVWRRRLDGDAEDGGRLTAPGLRGLLRSQGLKVALEAFSKSGQHRQPVFRAAARWAAEVEANDALDHSANGPEEVHVEDNGRPLSASMNFKDEAAGQELAGLLLRASEAPSELIVRLLHLLAESAEAADRCKSGALLAEATAAEEDLRWVIQVILATLPESCEADALASSRLCGALKKVMVAADSKSAVCRCGPSRNSFSSSLPDRTGNSGALSGFGTPGKIAPFSGGGRPVVGSEVWACWPVDGNWYRASIKGFCGRDRVKVIWSPDPGNGCSSPSEYVANASRGSDGAVFSELSNTAVMMVDATIRRPPPAPESQTPGSHWNAVLESVEAHGQQFRDLRRLGKQLDFHRDWWQQGLNSGGGGSSSSRAPAVAAKSEISKWRYAPHDGCHMDVRAAPMIGGMRSSSILIAGEIFDVCQSLVGADGVLYLKLSDGRGWVFDKKPGVGALCVRCEDSDEEEELLPDEVPEQIAPLSGAAESLSALRVEIEERAEALGIVASEREEEARTFKDQILCSTSAMRTELEALHSEREVAVVREDGLRMRREELLTQLLAVEEDLRQAEVDRRELDAREQNLNASRARVSEELDQQLEIAQEHRVLASCRQRVLLASVDAAKSVQEQIAERAAAASEAAQESCKLRSQEQLVGVGAFSLSSEQVLAAAHVVVAALGRTHFTVHSPVFDFVTLLASVNLSAATF</sequence>
<evidence type="ECO:0000256" key="3">
    <source>
        <dbReference type="ARBA" id="ARBA00022723"/>
    </source>
</evidence>
<dbReference type="EMBL" id="CAJNNV010028346">
    <property type="protein sequence ID" value="CAE8624260.1"/>
    <property type="molecule type" value="Genomic_DNA"/>
</dbReference>
<feature type="chain" id="PRO_5032346822" description="Calmodulin" evidence="11">
    <location>
        <begin position="22"/>
        <end position="2608"/>
    </location>
</feature>
<keyword evidence="11" id="KW-0732">Signal</keyword>
<dbReference type="SUPFAM" id="SSF49599">
    <property type="entry name" value="TRAF domain-like"/>
    <property type="match status" value="1"/>
</dbReference>
<feature type="zinc finger region" description="TRAF-type" evidence="7">
    <location>
        <begin position="951"/>
        <end position="1006"/>
    </location>
</feature>
<dbReference type="PROSITE" id="PS50089">
    <property type="entry name" value="ZF_RING_2"/>
    <property type="match status" value="1"/>
</dbReference>
<keyword evidence="10" id="KW-0812">Transmembrane</keyword>
<keyword evidence="10" id="KW-0472">Membrane</keyword>
<evidence type="ECO:0000259" key="12">
    <source>
        <dbReference type="PROSITE" id="PS50089"/>
    </source>
</evidence>
<feature type="transmembrane region" description="Helical" evidence="10">
    <location>
        <begin position="779"/>
        <end position="798"/>
    </location>
</feature>
<accession>A0A813GDF7</accession>
<feature type="zinc finger region" description="TRAF-type" evidence="7">
    <location>
        <begin position="896"/>
        <end position="946"/>
    </location>
</feature>
<dbReference type="PROSITE" id="PS50144">
    <property type="entry name" value="MATH"/>
    <property type="match status" value="1"/>
</dbReference>
<evidence type="ECO:0000256" key="1">
    <source>
        <dbReference type="ARBA" id="ARBA00004496"/>
    </source>
</evidence>
<dbReference type="Gene3D" id="2.60.210.10">
    <property type="entry name" value="Apoptosis, Tumor Necrosis Factor Receptor Associated Protein 2, Chain A"/>
    <property type="match status" value="1"/>
</dbReference>
<evidence type="ECO:0000256" key="7">
    <source>
        <dbReference type="PROSITE-ProRule" id="PRU00207"/>
    </source>
</evidence>
<evidence type="ECO:0000313" key="17">
    <source>
        <dbReference type="Proteomes" id="UP000654075"/>
    </source>
</evidence>
<dbReference type="CDD" id="cd00121">
    <property type="entry name" value="MATH"/>
    <property type="match status" value="1"/>
</dbReference>
<keyword evidence="6 7" id="KW-0862">Zinc</keyword>
<comment type="caution">
    <text evidence="16">The sequence shown here is derived from an EMBL/GenBank/DDBJ whole genome shotgun (WGS) entry which is preliminary data.</text>
</comment>
<evidence type="ECO:0000259" key="13">
    <source>
        <dbReference type="PROSITE" id="PS50144"/>
    </source>
</evidence>
<dbReference type="Proteomes" id="UP000654075">
    <property type="component" value="Unassembled WGS sequence"/>
</dbReference>
<feature type="domain" description="RING-type" evidence="12">
    <location>
        <begin position="1020"/>
        <end position="1075"/>
    </location>
</feature>
<evidence type="ECO:0000256" key="10">
    <source>
        <dbReference type="SAM" id="Phobius"/>
    </source>
</evidence>
<comment type="subcellular location">
    <subcellularLocation>
        <location evidence="1">Cytoplasm</location>
    </subcellularLocation>
</comment>
<keyword evidence="17" id="KW-1185">Reference proteome</keyword>
<feature type="compositionally biased region" description="Polar residues" evidence="9">
    <location>
        <begin position="852"/>
        <end position="866"/>
    </location>
</feature>
<dbReference type="InterPro" id="IPR008974">
    <property type="entry name" value="TRAF-like"/>
</dbReference>
<feature type="region of interest" description="Disordered" evidence="9">
    <location>
        <begin position="1342"/>
        <end position="1361"/>
    </location>
</feature>
<feature type="transmembrane region" description="Helical" evidence="10">
    <location>
        <begin position="810"/>
        <end position="829"/>
    </location>
</feature>
<keyword evidence="4" id="KW-0677">Repeat</keyword>
<evidence type="ECO:0000256" key="6">
    <source>
        <dbReference type="ARBA" id="ARBA00022833"/>
    </source>
</evidence>
<gene>
    <name evidence="16" type="ORF">PGLA1383_LOCUS41406</name>
</gene>
<keyword evidence="8" id="KW-0175">Coiled coil</keyword>
<dbReference type="InterPro" id="IPR001293">
    <property type="entry name" value="Znf_TRAF"/>
</dbReference>
<evidence type="ECO:0000256" key="8">
    <source>
        <dbReference type="SAM" id="Coils"/>
    </source>
</evidence>
<dbReference type="PROSITE" id="PS00018">
    <property type="entry name" value="EF_HAND_1"/>
    <property type="match status" value="1"/>
</dbReference>
<dbReference type="InterPro" id="IPR013083">
    <property type="entry name" value="Znf_RING/FYVE/PHD"/>
</dbReference>
<feature type="domain" description="TRAF-type" evidence="14">
    <location>
        <begin position="896"/>
        <end position="946"/>
    </location>
</feature>
<organism evidence="16 17">
    <name type="scientific">Polarella glacialis</name>
    <name type="common">Dinoflagellate</name>
    <dbReference type="NCBI Taxonomy" id="89957"/>
    <lineage>
        <taxon>Eukaryota</taxon>
        <taxon>Sar</taxon>
        <taxon>Alveolata</taxon>
        <taxon>Dinophyceae</taxon>
        <taxon>Suessiales</taxon>
        <taxon>Suessiaceae</taxon>
        <taxon>Polarella</taxon>
    </lineage>
</organism>
<dbReference type="GO" id="GO:0005737">
    <property type="term" value="C:cytoplasm"/>
    <property type="evidence" value="ECO:0007669"/>
    <property type="project" value="UniProtKB-SubCell"/>
</dbReference>
<evidence type="ECO:0000256" key="2">
    <source>
        <dbReference type="ARBA" id="ARBA00022490"/>
    </source>
</evidence>
<feature type="domain" description="TRAF-type" evidence="14">
    <location>
        <begin position="951"/>
        <end position="1006"/>
    </location>
</feature>
<feature type="signal peptide" evidence="11">
    <location>
        <begin position="1"/>
        <end position="21"/>
    </location>
</feature>
<dbReference type="InterPro" id="IPR002048">
    <property type="entry name" value="EF_hand_dom"/>
</dbReference>
<evidence type="ECO:0008006" key="18">
    <source>
        <dbReference type="Google" id="ProtNLM"/>
    </source>
</evidence>
<keyword evidence="3 7" id="KW-0479">Metal-binding</keyword>
<dbReference type="GO" id="GO:0005509">
    <property type="term" value="F:calcium ion binding"/>
    <property type="evidence" value="ECO:0007669"/>
    <property type="project" value="InterPro"/>
</dbReference>
<evidence type="ECO:0000259" key="14">
    <source>
        <dbReference type="PROSITE" id="PS50145"/>
    </source>
</evidence>
<dbReference type="InterPro" id="IPR002083">
    <property type="entry name" value="MATH/TRAF_dom"/>
</dbReference>
<feature type="coiled-coil region" evidence="8">
    <location>
        <begin position="2456"/>
        <end position="2490"/>
    </location>
</feature>